<accession>A0A0H4XI55</accession>
<gene>
    <name evidence="1" type="ORF">A176_004844</name>
</gene>
<dbReference type="RefSeq" id="WP_002636352.1">
    <property type="nucleotide sequence ID" value="NZ_CP012109.1"/>
</dbReference>
<dbReference type="PATRIC" id="fig|1297742.4.peg.4890"/>
<dbReference type="Proteomes" id="UP000009026">
    <property type="component" value="Chromosome"/>
</dbReference>
<dbReference type="KEGG" id="mym:A176_004844"/>
<dbReference type="STRING" id="1297742.A176_004844"/>
<keyword evidence="2" id="KW-1185">Reference proteome</keyword>
<dbReference type="AlphaFoldDB" id="A0A0H4XI55"/>
<evidence type="ECO:0000313" key="2">
    <source>
        <dbReference type="Proteomes" id="UP000009026"/>
    </source>
</evidence>
<name>A0A0H4XI55_9BACT</name>
<evidence type="ECO:0000313" key="1">
    <source>
        <dbReference type="EMBL" id="AKQ67932.1"/>
    </source>
</evidence>
<proteinExistence type="predicted"/>
<sequence>MEYPSSVVQDAQFIQQQHSRTAPGIASPPVRSCEEPVVEFVVSLEAITFRNHIRVEYLLFPTEGDPVYCLPGNASEPDRNLPPYAFPDGNDPHWKPAVINPYLKSLNRPPVSWPVAYVRSGALEPQAPPMLSVTLKARPKKSSDKLPSSSRRWVRAVVAQGPGTCLWVRDTEVEFNADGDCTAEFPLDGIPSTVTLLSGVEFTWEVAESGCEYAAVERQSKHTFFIVDAKPTAGRYNIKAYKGGALLDALYFACTWAEGKAGSAEVIKAIWSRFVGTPDPHPSNMGYWLTVNPLPEDDFFRCMRERREKLKQDPSGNFKVNSSCSAFAQLFINCIAMHGIECAEVKVAPAIGTATSTNTRFEYADEEYVLGKTFLVPPTAPAQGNVKLERTDSPHHWMVCVREETGWRLYETSFGLGPYGLKQAPGFVEPDSNAENLAPHAQRFEPTVSHKFIAPAAYEHATVRGYMCPYFYKPEQEGTLTHVPSGNNDDKPKRPYLLAEVLWTNAT</sequence>
<reference evidence="1 2" key="1">
    <citation type="journal article" date="2016" name="PLoS ONE">
        <title>Complete Genome Sequence and Comparative Genomics of a Novel Myxobacterium Myxococcus hansupus.</title>
        <authorList>
            <person name="Sharma G."/>
            <person name="Narwani T."/>
            <person name="Subramanian S."/>
        </authorList>
    </citation>
    <scope>NUCLEOTIDE SEQUENCE [LARGE SCALE GENOMIC DNA]</scope>
    <source>
        <strain evidence="2">mixupus</strain>
    </source>
</reference>
<organism evidence="1 2">
    <name type="scientific">Pseudomyxococcus hansupus</name>
    <dbReference type="NCBI Taxonomy" id="1297742"/>
    <lineage>
        <taxon>Bacteria</taxon>
        <taxon>Pseudomonadati</taxon>
        <taxon>Myxococcota</taxon>
        <taxon>Myxococcia</taxon>
        <taxon>Myxococcales</taxon>
        <taxon>Cystobacterineae</taxon>
        <taxon>Myxococcaceae</taxon>
        <taxon>Pseudomyxococcus</taxon>
    </lineage>
</organism>
<dbReference type="EMBL" id="CP012109">
    <property type="protein sequence ID" value="AKQ67932.1"/>
    <property type="molecule type" value="Genomic_DNA"/>
</dbReference>
<protein>
    <submittedName>
        <fullName evidence="1">Uncharacterized protein</fullName>
    </submittedName>
</protein>